<feature type="domain" description="SHOCT" evidence="2">
    <location>
        <begin position="53"/>
        <end position="78"/>
    </location>
</feature>
<keyword evidence="1" id="KW-0472">Membrane</keyword>
<protein>
    <submittedName>
        <fullName evidence="3">SHOCT domain-containing protein</fullName>
    </submittedName>
</protein>
<keyword evidence="4" id="KW-1185">Reference proteome</keyword>
<sequence length="87" mass="9917">MMWWGYDHMSGWGYLIMGLSTVLFWGLVITAIVMAARYVSRNARAGAPPQQSPEDVLAQRFARGEIDAEEYRSRLETLHGRQGHDAY</sequence>
<dbReference type="InterPro" id="IPR018649">
    <property type="entry name" value="SHOCT"/>
</dbReference>
<gene>
    <name evidence="3" type="ORF">MF672_045320</name>
</gene>
<comment type="caution">
    <text evidence="3">The sequence shown here is derived from an EMBL/GenBank/DDBJ whole genome shotgun (WGS) entry which is preliminary data.</text>
</comment>
<reference evidence="3 4" key="1">
    <citation type="submission" date="2022-04" db="EMBL/GenBank/DDBJ databases">
        <title>Genome draft of Actinomadura sp. ATCC 31491.</title>
        <authorList>
            <person name="Shi X."/>
            <person name="Du Y."/>
        </authorList>
    </citation>
    <scope>NUCLEOTIDE SEQUENCE [LARGE SCALE GENOMIC DNA]</scope>
    <source>
        <strain evidence="3 4">ATCC 31491</strain>
    </source>
</reference>
<dbReference type="RefSeq" id="WP_242382073.1">
    <property type="nucleotide sequence ID" value="NZ_JAKRKC020000003.1"/>
</dbReference>
<proteinExistence type="predicted"/>
<evidence type="ECO:0000313" key="4">
    <source>
        <dbReference type="Proteomes" id="UP001317259"/>
    </source>
</evidence>
<name>A0ABT0G911_9ACTN</name>
<evidence type="ECO:0000259" key="2">
    <source>
        <dbReference type="Pfam" id="PF09851"/>
    </source>
</evidence>
<keyword evidence="1" id="KW-0812">Transmembrane</keyword>
<dbReference type="Pfam" id="PF09851">
    <property type="entry name" value="SHOCT"/>
    <property type="match status" value="1"/>
</dbReference>
<keyword evidence="1" id="KW-1133">Transmembrane helix</keyword>
<dbReference type="Proteomes" id="UP001317259">
    <property type="component" value="Unassembled WGS sequence"/>
</dbReference>
<feature type="transmembrane region" description="Helical" evidence="1">
    <location>
        <begin position="12"/>
        <end position="36"/>
    </location>
</feature>
<dbReference type="EMBL" id="JAKRKC020000003">
    <property type="protein sequence ID" value="MCK2220979.1"/>
    <property type="molecule type" value="Genomic_DNA"/>
</dbReference>
<evidence type="ECO:0000256" key="1">
    <source>
        <dbReference type="SAM" id="Phobius"/>
    </source>
</evidence>
<organism evidence="3 4">
    <name type="scientific">Actinomadura luzonensis</name>
    <dbReference type="NCBI Taxonomy" id="2805427"/>
    <lineage>
        <taxon>Bacteria</taxon>
        <taxon>Bacillati</taxon>
        <taxon>Actinomycetota</taxon>
        <taxon>Actinomycetes</taxon>
        <taxon>Streptosporangiales</taxon>
        <taxon>Thermomonosporaceae</taxon>
        <taxon>Actinomadura</taxon>
    </lineage>
</organism>
<evidence type="ECO:0000313" key="3">
    <source>
        <dbReference type="EMBL" id="MCK2220979.1"/>
    </source>
</evidence>
<accession>A0ABT0G911</accession>